<evidence type="ECO:0000256" key="1">
    <source>
        <dbReference type="SAM" id="MobiDB-lite"/>
    </source>
</evidence>
<dbReference type="Proteomes" id="UP000685013">
    <property type="component" value="Chromosome 4"/>
</dbReference>
<comment type="caution">
    <text evidence="2">The sequence shown here is derived from an EMBL/GenBank/DDBJ whole genome shotgun (WGS) entry which is preliminary data.</text>
</comment>
<accession>A0AAV6NNT3</accession>
<evidence type="ECO:0000313" key="2">
    <source>
        <dbReference type="EMBL" id="KAG6600415.1"/>
    </source>
</evidence>
<feature type="compositionally biased region" description="Basic residues" evidence="1">
    <location>
        <begin position="1"/>
        <end position="12"/>
    </location>
</feature>
<protein>
    <submittedName>
        <fullName evidence="2">Uncharacterized protein</fullName>
    </submittedName>
</protein>
<organism evidence="2 3">
    <name type="scientific">Cucurbita argyrosperma subsp. sororia</name>
    <dbReference type="NCBI Taxonomy" id="37648"/>
    <lineage>
        <taxon>Eukaryota</taxon>
        <taxon>Viridiplantae</taxon>
        <taxon>Streptophyta</taxon>
        <taxon>Embryophyta</taxon>
        <taxon>Tracheophyta</taxon>
        <taxon>Spermatophyta</taxon>
        <taxon>Magnoliopsida</taxon>
        <taxon>eudicotyledons</taxon>
        <taxon>Gunneridae</taxon>
        <taxon>Pentapetalae</taxon>
        <taxon>rosids</taxon>
        <taxon>fabids</taxon>
        <taxon>Cucurbitales</taxon>
        <taxon>Cucurbitaceae</taxon>
        <taxon>Cucurbiteae</taxon>
        <taxon>Cucurbita</taxon>
    </lineage>
</organism>
<proteinExistence type="predicted"/>
<dbReference type="AlphaFoldDB" id="A0AAV6NNT3"/>
<feature type="non-terminal residue" evidence="2">
    <location>
        <position position="1"/>
    </location>
</feature>
<evidence type="ECO:0000313" key="3">
    <source>
        <dbReference type="Proteomes" id="UP000685013"/>
    </source>
</evidence>
<reference evidence="2 3" key="1">
    <citation type="journal article" date="2021" name="Hortic Res">
        <title>The domestication of Cucurbita argyrosperma as revealed by the genome of its wild relative.</title>
        <authorList>
            <person name="Barrera-Redondo J."/>
            <person name="Sanchez-de la Vega G."/>
            <person name="Aguirre-Liguori J.A."/>
            <person name="Castellanos-Morales G."/>
            <person name="Gutierrez-Guerrero Y.T."/>
            <person name="Aguirre-Dugua X."/>
            <person name="Aguirre-Planter E."/>
            <person name="Tenaillon M.I."/>
            <person name="Lira-Saade R."/>
            <person name="Eguiarte L.E."/>
        </authorList>
    </citation>
    <scope>NUCLEOTIDE SEQUENCE [LARGE SCALE GENOMIC DNA]</scope>
    <source>
        <strain evidence="2">JBR-2021</strain>
    </source>
</reference>
<name>A0AAV6NNT3_9ROSI</name>
<gene>
    <name evidence="2" type="ORF">SDJN03_05648</name>
</gene>
<feature type="region of interest" description="Disordered" evidence="1">
    <location>
        <begin position="1"/>
        <end position="22"/>
    </location>
</feature>
<sequence length="94" mass="10705">MPGQRTKGKRIGSHQDDEMSRTRHWLAGNVKAKMGQPVTRLDASHSHIDAAKALTDRRFSLYLDTELHFFQLDLTSSSRVPYVRGNYCQACSVR</sequence>
<keyword evidence="3" id="KW-1185">Reference proteome</keyword>
<dbReference type="EMBL" id="JAGKQH010000004">
    <property type="protein sequence ID" value="KAG6600415.1"/>
    <property type="molecule type" value="Genomic_DNA"/>
</dbReference>